<keyword evidence="2" id="KW-0548">Nucleotidyltransferase</keyword>
<dbReference type="PROSITE" id="PS50878">
    <property type="entry name" value="RT_POL"/>
    <property type="match status" value="1"/>
</dbReference>
<dbReference type="InterPro" id="IPR043502">
    <property type="entry name" value="DNA/RNA_pol_sf"/>
</dbReference>
<name>A0ABP9CRW5_9ACTN</name>
<feature type="domain" description="Reverse transcriptase" evidence="1">
    <location>
        <begin position="109"/>
        <end position="357"/>
    </location>
</feature>
<keyword evidence="4" id="KW-1185">Reference proteome</keyword>
<gene>
    <name evidence="2" type="primary">ltrA_1</name>
    <name evidence="3" type="synonym">ltrA_2</name>
    <name evidence="2" type="ORF">GCM10023353_18630</name>
    <name evidence="3" type="ORF">GCM10023353_32080</name>
</gene>
<protein>
    <submittedName>
        <fullName evidence="2">Group II intron reverse transcriptase/maturase</fullName>
    </submittedName>
</protein>
<comment type="caution">
    <text evidence="2">The sequence shown here is derived from an EMBL/GenBank/DDBJ whole genome shotgun (WGS) entry which is preliminary data.</text>
</comment>
<accession>A0ABP9CRW5</accession>
<dbReference type="Pfam" id="PF00078">
    <property type="entry name" value="RVT_1"/>
    <property type="match status" value="1"/>
</dbReference>
<dbReference type="PANTHER" id="PTHR34047">
    <property type="entry name" value="NUCLEAR INTRON MATURASE 1, MITOCHONDRIAL-RELATED"/>
    <property type="match status" value="1"/>
</dbReference>
<dbReference type="Pfam" id="PF08388">
    <property type="entry name" value="GIIM"/>
    <property type="match status" value="1"/>
</dbReference>
<sequence length="501" mass="56563">MGKGGSGKEQYVTVTSEVAPVNTSAAVWPSEELAYGAVRKIQDKLHCWAVENPDRCFDDLYNWVHDPSVLTIAWKRVAGNKGSRTAGIDRATVSAIASQHGVQEFLHQVRATLKARTFTPVPVRQVMIPKASGKLRSLGIPTVTDRVVQAALKLVLEPVFEADFQSCSYGFRPNRRAQDAIAEIHHFTSKSYEWVLEADIEACFDNIDHTALMDRLRRRIGDKHVLTLVKSFLKAGVLTTVGSVEGTITGTPQGGILSPLLANIALSTLDDDFITAWDQQMATEGQRQRRKRLGQANFRLVRYADDFVVLVTGRREHAEQLRAHVATVLVPMGLRLSPEKTSVVHIDEGFDFLGFTIRRMVKRGSRKRFVYTRPSAKAVASIKDRVRTATYRATLHHDPGYLMGYLGRVLRGWANYFRHGVSKAVFNAVDSYAWERIANWLRKKHRIGWPELRRRFCLPGTWRLAHDGERFRGAATVTVTRYRYRGYRIPTPWTPSTVPAR</sequence>
<organism evidence="2 4">
    <name type="scientific">Tomitella cavernea</name>
    <dbReference type="NCBI Taxonomy" id="1387982"/>
    <lineage>
        <taxon>Bacteria</taxon>
        <taxon>Bacillati</taxon>
        <taxon>Actinomycetota</taxon>
        <taxon>Actinomycetes</taxon>
        <taxon>Mycobacteriales</taxon>
        <taxon>Tomitella</taxon>
    </lineage>
</organism>
<reference evidence="2" key="3">
    <citation type="submission" date="2023-12" db="EMBL/GenBank/DDBJ databases">
        <authorList>
            <person name="Sun Q."/>
            <person name="Inoue M."/>
        </authorList>
    </citation>
    <scope>NUCLEOTIDE SEQUENCE</scope>
    <source>
        <strain evidence="2">JCM 18542</strain>
    </source>
</reference>
<dbReference type="GO" id="GO:0003964">
    <property type="term" value="F:RNA-directed DNA polymerase activity"/>
    <property type="evidence" value="ECO:0007669"/>
    <property type="project" value="UniProtKB-KW"/>
</dbReference>
<dbReference type="InterPro" id="IPR000477">
    <property type="entry name" value="RT_dom"/>
</dbReference>
<evidence type="ECO:0000259" key="1">
    <source>
        <dbReference type="PROSITE" id="PS50878"/>
    </source>
</evidence>
<keyword evidence="2" id="KW-0695">RNA-directed DNA polymerase</keyword>
<dbReference type="Proteomes" id="UP001500839">
    <property type="component" value="Unassembled WGS sequence"/>
</dbReference>
<evidence type="ECO:0000313" key="4">
    <source>
        <dbReference type="Proteomes" id="UP001500839"/>
    </source>
</evidence>
<dbReference type="InterPro" id="IPR051083">
    <property type="entry name" value="GrpII_Intron_Splice-Mob/Def"/>
</dbReference>
<evidence type="ECO:0000313" key="3">
    <source>
        <dbReference type="EMBL" id="GAA4821412.1"/>
    </source>
</evidence>
<dbReference type="NCBIfam" id="TIGR04416">
    <property type="entry name" value="group_II_RT_mat"/>
    <property type="match status" value="1"/>
</dbReference>
<dbReference type="PANTHER" id="PTHR34047:SF8">
    <property type="entry name" value="PROTEIN YKFC"/>
    <property type="match status" value="1"/>
</dbReference>
<proteinExistence type="predicted"/>
<reference evidence="2" key="1">
    <citation type="journal article" date="2014" name="Int. J. Syst. Evol. Microbiol.">
        <title>Complete genome of a new Firmicutes species belonging to the dominant human colonic microbiota ('Ruminococcus bicirculans') reveals two chromosomes and a selective capacity to utilize plant glucans.</title>
        <authorList>
            <consortium name="NISC Comparative Sequencing Program"/>
            <person name="Wegmann U."/>
            <person name="Louis P."/>
            <person name="Goesmann A."/>
            <person name="Henrissat B."/>
            <person name="Duncan S.H."/>
            <person name="Flint H.J."/>
        </authorList>
    </citation>
    <scope>NUCLEOTIDE SEQUENCE</scope>
    <source>
        <strain evidence="2">JCM 18542</strain>
    </source>
</reference>
<dbReference type="InterPro" id="IPR030931">
    <property type="entry name" value="Group_II_RT_mat"/>
</dbReference>
<dbReference type="EMBL" id="BAABKQ010000001">
    <property type="protein sequence ID" value="GAA4821412.1"/>
    <property type="molecule type" value="Genomic_DNA"/>
</dbReference>
<evidence type="ECO:0000313" key="2">
    <source>
        <dbReference type="EMBL" id="GAA4813854.1"/>
    </source>
</evidence>
<dbReference type="CDD" id="cd01651">
    <property type="entry name" value="RT_G2_intron"/>
    <property type="match status" value="1"/>
</dbReference>
<dbReference type="EMBL" id="BAABKQ010000001">
    <property type="protein sequence ID" value="GAA4813854.1"/>
    <property type="molecule type" value="Genomic_DNA"/>
</dbReference>
<keyword evidence="2" id="KW-0808">Transferase</keyword>
<dbReference type="InterPro" id="IPR013597">
    <property type="entry name" value="Mat_intron_G2"/>
</dbReference>
<reference evidence="4" key="2">
    <citation type="journal article" date="2019" name="Int. J. Syst. Evol. Microbiol.">
        <title>The Global Catalogue of Microorganisms (GCM) 10K type strain sequencing project: providing services to taxonomists for standard genome sequencing and annotation.</title>
        <authorList>
            <consortium name="The Broad Institute Genomics Platform"/>
            <consortium name="The Broad Institute Genome Sequencing Center for Infectious Disease"/>
            <person name="Wu L."/>
            <person name="Ma J."/>
        </authorList>
    </citation>
    <scope>NUCLEOTIDE SEQUENCE [LARGE SCALE GENOMIC DNA]</scope>
    <source>
        <strain evidence="4">JCM 18542</strain>
    </source>
</reference>
<dbReference type="SUPFAM" id="SSF56672">
    <property type="entry name" value="DNA/RNA polymerases"/>
    <property type="match status" value="1"/>
</dbReference>